<organism evidence="1">
    <name type="scientific">hydrothermal vent metagenome</name>
    <dbReference type="NCBI Taxonomy" id="652676"/>
    <lineage>
        <taxon>unclassified sequences</taxon>
        <taxon>metagenomes</taxon>
        <taxon>ecological metagenomes</taxon>
    </lineage>
</organism>
<protein>
    <recommendedName>
        <fullName evidence="2">PorV/PorQ family protein</fullName>
    </recommendedName>
</protein>
<evidence type="ECO:0000313" key="1">
    <source>
        <dbReference type="EMBL" id="CUV08346.1"/>
    </source>
</evidence>
<reference evidence="1" key="1">
    <citation type="submission" date="2015-10" db="EMBL/GenBank/DDBJ databases">
        <authorList>
            <person name="Gilbert D.G."/>
        </authorList>
    </citation>
    <scope>NUCLEOTIDE SEQUENCE</scope>
</reference>
<proteinExistence type="predicted"/>
<gene>
    <name evidence="1" type="ORF">MGWOODY_Mmi2139</name>
</gene>
<dbReference type="EMBL" id="FAXC01000045">
    <property type="protein sequence ID" value="CUV08346.1"/>
    <property type="molecule type" value="Genomic_DNA"/>
</dbReference>
<dbReference type="Gene3D" id="2.40.160.60">
    <property type="entry name" value="Outer membrane protein transport protein (OMPP1/FadL/TodX)"/>
    <property type="match status" value="1"/>
</dbReference>
<sequence length="294" mass="32355">MNAGDKASFAGGFLRMGASARAMAMGSGFTAEIDAGFAAYHNPGSIVFTNKRQLGFSHHFLPLSRRFMAANFSTLIPPSAGLGIAWISAGTDKIDGRTSSGEHTQYLSTSEDAFIISFAQQILPWFSAGLNVKILKHQLPMNTMDLSGKGMGMDFGVFIRTEKGANLAFMVQDLNSRYHWKTDKIFERGKEYVEQFPTFYRAGTTFHYGKAYVAADGGMIMNGKELLGYTIRIGGEYPYMDHYFIRAGLGNGRMSVGVGVDWSLLKDNDAKLDYAFVFENPAGSAHIFTYAFTF</sequence>
<accession>A0A160VD67</accession>
<dbReference type="AlphaFoldDB" id="A0A160VD67"/>
<evidence type="ECO:0008006" key="2">
    <source>
        <dbReference type="Google" id="ProtNLM"/>
    </source>
</evidence>
<name>A0A160VD67_9ZZZZ</name>